<gene>
    <name evidence="3" type="ORF">GCM10022281_04530</name>
</gene>
<comment type="caution">
    <text evidence="3">The sequence shown here is derived from an EMBL/GenBank/DDBJ whole genome shotgun (WGS) entry which is preliminary data.</text>
</comment>
<evidence type="ECO:0000313" key="4">
    <source>
        <dbReference type="Proteomes" id="UP001424459"/>
    </source>
</evidence>
<evidence type="ECO:0000256" key="2">
    <source>
        <dbReference type="SAM" id="Phobius"/>
    </source>
</evidence>
<feature type="compositionally biased region" description="Gly residues" evidence="1">
    <location>
        <begin position="93"/>
        <end position="103"/>
    </location>
</feature>
<keyword evidence="2" id="KW-0812">Transmembrane</keyword>
<keyword evidence="2" id="KW-1133">Transmembrane helix</keyword>
<sequence>MPFTWIALILAGAVLGWLASVILRTETPREILAIVGLGAAGAVLGALLITPVLAGRLEATGFSFPGMLLSLLGTFLCLGAAIGVQKLQRRKLSGGGAAGGKGTGSAPRR</sequence>
<reference evidence="4" key="1">
    <citation type="journal article" date="2019" name="Int. J. Syst. Evol. Microbiol.">
        <title>The Global Catalogue of Microorganisms (GCM) 10K type strain sequencing project: providing services to taxonomists for standard genome sequencing and annotation.</title>
        <authorList>
            <consortium name="The Broad Institute Genomics Platform"/>
            <consortium name="The Broad Institute Genome Sequencing Center for Infectious Disease"/>
            <person name="Wu L."/>
            <person name="Ma J."/>
        </authorList>
    </citation>
    <scope>NUCLEOTIDE SEQUENCE [LARGE SCALE GENOMIC DNA]</scope>
    <source>
        <strain evidence="4">JCM 17564</strain>
    </source>
</reference>
<keyword evidence="4" id="KW-1185">Reference proteome</keyword>
<proteinExistence type="predicted"/>
<evidence type="ECO:0000313" key="3">
    <source>
        <dbReference type="EMBL" id="GAA4028599.1"/>
    </source>
</evidence>
<accession>A0ABP7TN91</accession>
<evidence type="ECO:0000256" key="1">
    <source>
        <dbReference type="SAM" id="MobiDB-lite"/>
    </source>
</evidence>
<evidence type="ECO:0008006" key="5">
    <source>
        <dbReference type="Google" id="ProtNLM"/>
    </source>
</evidence>
<dbReference type="Proteomes" id="UP001424459">
    <property type="component" value="Unassembled WGS sequence"/>
</dbReference>
<dbReference type="EMBL" id="BAABBR010000001">
    <property type="protein sequence ID" value="GAA4028599.1"/>
    <property type="molecule type" value="Genomic_DNA"/>
</dbReference>
<feature type="transmembrane region" description="Helical" evidence="2">
    <location>
        <begin position="6"/>
        <end position="24"/>
    </location>
</feature>
<feature type="transmembrane region" description="Helical" evidence="2">
    <location>
        <begin position="66"/>
        <end position="84"/>
    </location>
</feature>
<dbReference type="RefSeq" id="WP_344695360.1">
    <property type="nucleotide sequence ID" value="NZ_BAABBR010000001.1"/>
</dbReference>
<keyword evidence="2" id="KW-0472">Membrane</keyword>
<feature type="region of interest" description="Disordered" evidence="1">
    <location>
        <begin position="90"/>
        <end position="109"/>
    </location>
</feature>
<organism evidence="3 4">
    <name type="scientific">Sphingomonas rosea</name>
    <dbReference type="NCBI Taxonomy" id="335605"/>
    <lineage>
        <taxon>Bacteria</taxon>
        <taxon>Pseudomonadati</taxon>
        <taxon>Pseudomonadota</taxon>
        <taxon>Alphaproteobacteria</taxon>
        <taxon>Sphingomonadales</taxon>
        <taxon>Sphingomonadaceae</taxon>
        <taxon>Sphingomonas</taxon>
    </lineage>
</organism>
<feature type="transmembrane region" description="Helical" evidence="2">
    <location>
        <begin position="31"/>
        <end position="54"/>
    </location>
</feature>
<protein>
    <recommendedName>
        <fullName evidence="5">GlsB/YeaQ/YmgE family stress response membrane protein</fullName>
    </recommendedName>
</protein>
<name>A0ABP7TN91_9SPHN</name>